<dbReference type="EMBL" id="CAJVQB010077636">
    <property type="protein sequence ID" value="CAG8844937.1"/>
    <property type="molecule type" value="Genomic_DNA"/>
</dbReference>
<feature type="non-terminal residue" evidence="1">
    <location>
        <position position="336"/>
    </location>
</feature>
<comment type="caution">
    <text evidence="1">The sequence shown here is derived from an EMBL/GenBank/DDBJ whole genome shotgun (WGS) entry which is preliminary data.</text>
</comment>
<reference evidence="1 2" key="1">
    <citation type="submission" date="2021-06" db="EMBL/GenBank/DDBJ databases">
        <authorList>
            <person name="Kallberg Y."/>
            <person name="Tangrot J."/>
            <person name="Rosling A."/>
        </authorList>
    </citation>
    <scope>NUCLEOTIDE SEQUENCE [LARGE SCALE GENOMIC DNA]</scope>
    <source>
        <strain evidence="1 2">120-4 pot B 10/14</strain>
    </source>
</reference>
<dbReference type="CDD" id="cd09275">
    <property type="entry name" value="RNase_HI_RT_DIRS1"/>
    <property type="match status" value="1"/>
</dbReference>
<dbReference type="Proteomes" id="UP000789901">
    <property type="component" value="Unassembled WGS sequence"/>
</dbReference>
<feature type="non-terminal residue" evidence="1">
    <location>
        <position position="1"/>
    </location>
</feature>
<evidence type="ECO:0000313" key="2">
    <source>
        <dbReference type="Proteomes" id="UP000789901"/>
    </source>
</evidence>
<protein>
    <submittedName>
        <fullName evidence="1">43422_t:CDS:1</fullName>
    </submittedName>
</protein>
<dbReference type="PANTHER" id="PTHR33050">
    <property type="entry name" value="REVERSE TRANSCRIPTASE DOMAIN-CONTAINING PROTEIN"/>
    <property type="match status" value="1"/>
</dbReference>
<gene>
    <name evidence="1" type="ORF">GMARGA_LOCUS37373</name>
</gene>
<evidence type="ECO:0000313" key="1">
    <source>
        <dbReference type="EMBL" id="CAG8844937.1"/>
    </source>
</evidence>
<dbReference type="InterPro" id="IPR052055">
    <property type="entry name" value="Hepadnavirus_pol/RT"/>
</dbReference>
<name>A0ABN7X095_GIGMA</name>
<accession>A0ABN7X095</accession>
<dbReference type="PANTHER" id="PTHR33050:SF7">
    <property type="entry name" value="RIBONUCLEASE H"/>
    <property type="match status" value="1"/>
</dbReference>
<keyword evidence="2" id="KW-1185">Reference proteome</keyword>
<sequence>FKEIKLIHSRYTFQDENIGNSQSPNKERQSYNNNRYSRCFLPSTKTNISVIKEPRYQTHDILGQDSLTSTLKFRGNKSNKIYCTETRRAWFQNQLTKVYAKLTLSQKKINDLRREYSMIIKKQLIHIKKLASTIGRLLATTECTTDTIAPKHPATQLVNYKSEKLEWNMPNRKLTNNNYLHKHIINRMRSILVKSDNTIAVVYLNYQGSTAFQELSLLAEDIWNLCLNKKIRITAQHLPGKLNLQVDQASRYRPVQQDWKLNPTIFNQLMIKWGLFTINLFANRNNTQLPHYFSRFPDPSAFATDALKQKWPKKTLWSNSPWIIIPKILFKMILDK</sequence>
<organism evidence="1 2">
    <name type="scientific">Gigaspora margarita</name>
    <dbReference type="NCBI Taxonomy" id="4874"/>
    <lineage>
        <taxon>Eukaryota</taxon>
        <taxon>Fungi</taxon>
        <taxon>Fungi incertae sedis</taxon>
        <taxon>Mucoromycota</taxon>
        <taxon>Glomeromycotina</taxon>
        <taxon>Glomeromycetes</taxon>
        <taxon>Diversisporales</taxon>
        <taxon>Gigasporaceae</taxon>
        <taxon>Gigaspora</taxon>
    </lineage>
</organism>
<proteinExistence type="predicted"/>